<organism evidence="1">
    <name type="scientific">Arundo donax</name>
    <name type="common">Giant reed</name>
    <name type="synonym">Donax arundinaceus</name>
    <dbReference type="NCBI Taxonomy" id="35708"/>
    <lineage>
        <taxon>Eukaryota</taxon>
        <taxon>Viridiplantae</taxon>
        <taxon>Streptophyta</taxon>
        <taxon>Embryophyta</taxon>
        <taxon>Tracheophyta</taxon>
        <taxon>Spermatophyta</taxon>
        <taxon>Magnoliopsida</taxon>
        <taxon>Liliopsida</taxon>
        <taxon>Poales</taxon>
        <taxon>Poaceae</taxon>
        <taxon>PACMAD clade</taxon>
        <taxon>Arundinoideae</taxon>
        <taxon>Arundineae</taxon>
        <taxon>Arundo</taxon>
    </lineage>
</organism>
<dbReference type="AlphaFoldDB" id="A0A0A9E2J5"/>
<accession>A0A0A9E2J5</accession>
<dbReference type="EMBL" id="GBRH01207698">
    <property type="protein sequence ID" value="JAD90197.1"/>
    <property type="molecule type" value="Transcribed_RNA"/>
</dbReference>
<sequence length="86" mass="10262">MKIQNFIFGQTVALERPEGVVEVEDDEAREHRERRHQLQCLRLHRLRVGIRRRRRLRPSRIHGGGDGGLWWVPARCRAEYSFWSDG</sequence>
<evidence type="ECO:0000313" key="1">
    <source>
        <dbReference type="EMBL" id="JAD90197.1"/>
    </source>
</evidence>
<protein>
    <submittedName>
        <fullName evidence="1">Uncharacterized protein</fullName>
    </submittedName>
</protein>
<proteinExistence type="predicted"/>
<name>A0A0A9E2J5_ARUDO</name>
<reference evidence="1" key="1">
    <citation type="submission" date="2014-09" db="EMBL/GenBank/DDBJ databases">
        <authorList>
            <person name="Magalhaes I.L.F."/>
            <person name="Oliveira U."/>
            <person name="Santos F.R."/>
            <person name="Vidigal T.H.D.A."/>
            <person name="Brescovit A.D."/>
            <person name="Santos A.J."/>
        </authorList>
    </citation>
    <scope>NUCLEOTIDE SEQUENCE</scope>
    <source>
        <tissue evidence="1">Shoot tissue taken approximately 20 cm above the soil surface</tissue>
    </source>
</reference>
<reference evidence="1" key="2">
    <citation type="journal article" date="2015" name="Data Brief">
        <title>Shoot transcriptome of the giant reed, Arundo donax.</title>
        <authorList>
            <person name="Barrero R.A."/>
            <person name="Guerrero F.D."/>
            <person name="Moolhuijzen P."/>
            <person name="Goolsby J.A."/>
            <person name="Tidwell J."/>
            <person name="Bellgard S.E."/>
            <person name="Bellgard M.I."/>
        </authorList>
    </citation>
    <scope>NUCLEOTIDE SEQUENCE</scope>
    <source>
        <tissue evidence="1">Shoot tissue taken approximately 20 cm above the soil surface</tissue>
    </source>
</reference>